<gene>
    <name evidence="1" type="ORF">SAMN05421510_101819</name>
</gene>
<evidence type="ECO:0000313" key="1">
    <source>
        <dbReference type="EMBL" id="SEQ06796.1"/>
    </source>
</evidence>
<dbReference type="AlphaFoldDB" id="A0A1H9CZY6"/>
<reference evidence="2" key="1">
    <citation type="submission" date="2016-10" db="EMBL/GenBank/DDBJ databases">
        <authorList>
            <person name="Varghese N."/>
            <person name="Submissions S."/>
        </authorList>
    </citation>
    <scope>NUCLEOTIDE SEQUENCE [LARGE SCALE GENOMIC DNA]</scope>
    <source>
        <strain evidence="2">Nm9</strain>
    </source>
</reference>
<evidence type="ECO:0000313" key="2">
    <source>
        <dbReference type="Proteomes" id="UP000181998"/>
    </source>
</evidence>
<dbReference type="Proteomes" id="UP000181998">
    <property type="component" value="Unassembled WGS sequence"/>
</dbReference>
<proteinExistence type="predicted"/>
<name>A0A1H9CZY6_9PROT</name>
<sequence>MWHHSELGRVGQERGGGYHKHFFSGYESRLIDAEYLLTKRCQSEVCMIFMVSPCADSGAFLAAFTRL</sequence>
<organism evidence="1 2">
    <name type="scientific">Nitrosomonas ureae</name>
    <dbReference type="NCBI Taxonomy" id="44577"/>
    <lineage>
        <taxon>Bacteria</taxon>
        <taxon>Pseudomonadati</taxon>
        <taxon>Pseudomonadota</taxon>
        <taxon>Betaproteobacteria</taxon>
        <taxon>Nitrosomonadales</taxon>
        <taxon>Nitrosomonadaceae</taxon>
        <taxon>Nitrosomonas</taxon>
    </lineage>
</organism>
<protein>
    <submittedName>
        <fullName evidence="1">Uncharacterized protein</fullName>
    </submittedName>
</protein>
<dbReference type="EMBL" id="FOFX01000018">
    <property type="protein sequence ID" value="SEQ06796.1"/>
    <property type="molecule type" value="Genomic_DNA"/>
</dbReference>
<accession>A0A1H9CZY6</accession>